<protein>
    <recommendedName>
        <fullName evidence="1">Calcineurin-like phosphoesterase domain-containing protein</fullName>
    </recommendedName>
</protein>
<dbReference type="SUPFAM" id="SSF56300">
    <property type="entry name" value="Metallo-dependent phosphatases"/>
    <property type="match status" value="1"/>
</dbReference>
<dbReference type="InterPro" id="IPR022302">
    <property type="entry name" value="Phosphoesterase_putative"/>
</dbReference>
<dbReference type="RefSeq" id="WP_127193216.1">
    <property type="nucleotide sequence ID" value="NZ_RZNY01000014.1"/>
</dbReference>
<evidence type="ECO:0000313" key="2">
    <source>
        <dbReference type="EMBL" id="RUT44607.1"/>
    </source>
</evidence>
<dbReference type="PANTHER" id="PTHR36492">
    <property type="match status" value="1"/>
</dbReference>
<dbReference type="AlphaFoldDB" id="A0A433Y6P1"/>
<reference evidence="2 3" key="1">
    <citation type="submission" date="2018-12" db="EMBL/GenBank/DDBJ databases">
        <authorList>
            <person name="Sun L."/>
            <person name="Chen Z."/>
        </authorList>
    </citation>
    <scope>NUCLEOTIDE SEQUENCE [LARGE SCALE GENOMIC DNA]</scope>
    <source>
        <strain evidence="2 3">DSM 15890</strain>
    </source>
</reference>
<dbReference type="EMBL" id="RZNY01000014">
    <property type="protein sequence ID" value="RUT44607.1"/>
    <property type="molecule type" value="Genomic_DNA"/>
</dbReference>
<dbReference type="Gene3D" id="3.60.21.10">
    <property type="match status" value="1"/>
</dbReference>
<dbReference type="InterPro" id="IPR052963">
    <property type="entry name" value="Pantetheine_PDE"/>
</dbReference>
<organism evidence="2 3">
    <name type="scientific">Paenibacillus anaericanus</name>
    <dbReference type="NCBI Taxonomy" id="170367"/>
    <lineage>
        <taxon>Bacteria</taxon>
        <taxon>Bacillati</taxon>
        <taxon>Bacillota</taxon>
        <taxon>Bacilli</taxon>
        <taxon>Bacillales</taxon>
        <taxon>Paenibacillaceae</taxon>
        <taxon>Paenibacillus</taxon>
    </lineage>
</organism>
<dbReference type="GO" id="GO:0016787">
    <property type="term" value="F:hydrolase activity"/>
    <property type="evidence" value="ECO:0007669"/>
    <property type="project" value="InterPro"/>
</dbReference>
<evidence type="ECO:0000313" key="3">
    <source>
        <dbReference type="Proteomes" id="UP000279446"/>
    </source>
</evidence>
<sequence length="270" mass="31941">MKIGVISDLHVDLNEQPEDLLIEEILLQVVRSSRLDYLIIAGDISNDVSRSIAVLNMLQAVSGIPVLFVPGNHDYWSKDNGVTDTWEIYRQFQSFEGCLNEKPFELGNDWVVIGNSGWYDYTMGEPKYSFEDFEKMHAMDRTWQDSIYVKWGMGNREIHRYFYQHLENELEKYRNKKIIMVTHMLTHPHFKAPIDHPQWQYFNAFLGSNEYATLYHKYQVRYGIMGHVHYRKRYTEQETEMICACLGYRKEWSGTEAIKEIQNCLQIISI</sequence>
<keyword evidence="3" id="KW-1185">Reference proteome</keyword>
<comment type="caution">
    <text evidence="2">The sequence shown here is derived from an EMBL/GenBank/DDBJ whole genome shotgun (WGS) entry which is preliminary data.</text>
</comment>
<feature type="domain" description="Calcineurin-like phosphoesterase" evidence="1">
    <location>
        <begin position="1"/>
        <end position="230"/>
    </location>
</feature>
<name>A0A433Y6P1_9BACL</name>
<dbReference type="Proteomes" id="UP000279446">
    <property type="component" value="Unassembled WGS sequence"/>
</dbReference>
<dbReference type="PANTHER" id="PTHR36492:SF2">
    <property type="entry name" value="[ACYL-CARRIER-PROTEIN] PHOSPHODIESTERASE PPTH"/>
    <property type="match status" value="1"/>
</dbReference>
<dbReference type="InterPro" id="IPR004843">
    <property type="entry name" value="Calcineurin-like_PHP"/>
</dbReference>
<dbReference type="InterPro" id="IPR029052">
    <property type="entry name" value="Metallo-depent_PP-like"/>
</dbReference>
<evidence type="ECO:0000259" key="1">
    <source>
        <dbReference type="Pfam" id="PF00149"/>
    </source>
</evidence>
<gene>
    <name evidence="2" type="ORF">EJP82_16730</name>
</gene>
<accession>A0A433Y6P1</accession>
<dbReference type="OrthoDB" id="113290at2"/>
<dbReference type="NCBIfam" id="TIGR03729">
    <property type="entry name" value="acc_ester"/>
    <property type="match status" value="1"/>
</dbReference>
<proteinExistence type="predicted"/>
<dbReference type="Pfam" id="PF00149">
    <property type="entry name" value="Metallophos"/>
    <property type="match status" value="1"/>
</dbReference>